<dbReference type="GO" id="GO:0005763">
    <property type="term" value="C:mitochondrial small ribosomal subunit"/>
    <property type="evidence" value="ECO:0007669"/>
    <property type="project" value="UniProtKB-UniRule"/>
</dbReference>
<gene>
    <name evidence="3" type="primary">RSM24_2</name>
    <name evidence="3" type="ORF">GRS66_005975</name>
</gene>
<dbReference type="InterPro" id="IPR017081">
    <property type="entry name" value="Ribosomal_mS35"/>
</dbReference>
<dbReference type="PIRSF" id="PIRSF036995">
    <property type="entry name" value="RSM24"/>
    <property type="match status" value="1"/>
</dbReference>
<dbReference type="Proteomes" id="UP000501346">
    <property type="component" value="Chromosome SeII-SeIV"/>
</dbReference>
<evidence type="ECO:0000259" key="2">
    <source>
        <dbReference type="Pfam" id="PF10213"/>
    </source>
</evidence>
<proteinExistence type="inferred from homology"/>
<keyword evidence="1 3" id="KW-0689">Ribosomal protein</keyword>
<comment type="subcellular location">
    <subcellularLocation>
        <location evidence="1">Mitochondrion</location>
    </subcellularLocation>
</comment>
<sequence length="327" mass="37920">MIRNMKVPLGLWKASSGSILCTQRRVFPMTRSMNTGASSEVAAVAAAKEGPALSADLYMHPEKWKGLPPQRILELYWERMARLGSEYKPNKDELSALLTTSEYSDVSSSDIKKLYYKGEQGAIDIKGGTVNRDDSLRPFMFDELPSQAQELVAQHREQRFYNRLAAYELPLLAQYRQEYKKPSAKTHPVTYRYTNYVGEEHPNSRKVVLSVKTEDLNLETKSLHKFRVLARSRYDHITDIFKMSSDKFENASQNARYLHDILQKLLAESKDLTKDDFSDVPIDMRHTIAKNLRKKKHNHKFPEEWKRPEDAPKKKFDIVDQFMNTLQ</sequence>
<feature type="domain" description="Small ribosomal subunit protein mS35 mitochondrial conserved" evidence="2">
    <location>
        <begin position="178"/>
        <end position="306"/>
    </location>
</feature>
<keyword evidence="1" id="KW-0687">Ribonucleoprotein</keyword>
<dbReference type="OrthoDB" id="283424at2759"/>
<comment type="function">
    <text evidence="1">Component of the mitochondrial ribosome (mitoribosome), a dedicated translation machinery responsible for the synthesis of mitochondrial genome-encoded proteins, including at least some of the essential transmembrane subunits of the mitochondrial respiratory chain. The mitoribosomes are attached to the mitochondrial inner membrane and translation products are cotranslationally integrated into the membrane.</text>
</comment>
<name>A0A6C1E3C2_SACPS</name>
<dbReference type="AlphaFoldDB" id="A0A6C1E3C2"/>
<dbReference type="GO" id="GO:0032543">
    <property type="term" value="P:mitochondrial translation"/>
    <property type="evidence" value="ECO:0007669"/>
    <property type="project" value="UniProtKB-UniRule"/>
</dbReference>
<accession>A0A6C1E3C2</accession>
<evidence type="ECO:0000256" key="1">
    <source>
        <dbReference type="PIRNR" id="PIRNR036995"/>
    </source>
</evidence>
<dbReference type="InterPro" id="IPR039848">
    <property type="entry name" value="Ribosomal_mS35_mt"/>
</dbReference>
<keyword evidence="4" id="KW-1185">Reference proteome</keyword>
<dbReference type="Pfam" id="PF10213">
    <property type="entry name" value="MRP-S28"/>
    <property type="match status" value="1"/>
</dbReference>
<keyword evidence="1" id="KW-0496">Mitochondrion</keyword>
<dbReference type="EMBL" id="CP048999">
    <property type="protein sequence ID" value="QID83509.1"/>
    <property type="molecule type" value="Genomic_DNA"/>
</dbReference>
<dbReference type="GO" id="GO:0003735">
    <property type="term" value="F:structural constituent of ribosome"/>
    <property type="evidence" value="ECO:0007669"/>
    <property type="project" value="UniProtKB-UniRule"/>
</dbReference>
<dbReference type="InterPro" id="IPR019349">
    <property type="entry name" value="Ribosomal_mS35_mit"/>
</dbReference>
<comment type="similarity">
    <text evidence="1">Belongs to the mitochondrion-specific ribosomal protein mS35 family.</text>
</comment>
<protein>
    <recommendedName>
        <fullName evidence="1">Small ribosomal subunit protein mS35</fullName>
    </recommendedName>
    <alternativeName>
        <fullName evidence="1">37S ribosomal protein S24, mitochondrial</fullName>
    </alternativeName>
</protein>
<evidence type="ECO:0000313" key="4">
    <source>
        <dbReference type="Proteomes" id="UP000501346"/>
    </source>
</evidence>
<dbReference type="PANTHER" id="PTHR13490:SF0">
    <property type="entry name" value="SMALL RIBOSOMAL SUBUNIT PROTEIN MS35"/>
    <property type="match status" value="1"/>
</dbReference>
<reference evidence="3 4" key="1">
    <citation type="journal article" date="2019" name="BMC Genomics">
        <title>Chromosome level assembly and comparative genome analysis confirm lager-brewing yeasts originated from a single hybridization.</title>
        <authorList>
            <person name="Salazar A.N."/>
            <person name="Gorter de Vries A.R."/>
            <person name="van den Broek M."/>
            <person name="Brouwers N."/>
            <person name="de la Torre Cortes P."/>
            <person name="Kuijpers N.G.A."/>
            <person name="Daran J.G."/>
            <person name="Abeel T."/>
        </authorList>
    </citation>
    <scope>NUCLEOTIDE SEQUENCE [LARGE SCALE GENOMIC DNA]</scope>
    <source>
        <strain evidence="3 4">CBS 1483</strain>
    </source>
</reference>
<organism evidence="3 4">
    <name type="scientific">Saccharomyces pastorianus</name>
    <name type="common">Lager yeast</name>
    <name type="synonym">Saccharomyces cerevisiae x Saccharomyces eubayanus</name>
    <dbReference type="NCBI Taxonomy" id="27292"/>
    <lineage>
        <taxon>Eukaryota</taxon>
        <taxon>Fungi</taxon>
        <taxon>Dikarya</taxon>
        <taxon>Ascomycota</taxon>
        <taxon>Saccharomycotina</taxon>
        <taxon>Saccharomycetes</taxon>
        <taxon>Saccharomycetales</taxon>
        <taxon>Saccharomycetaceae</taxon>
        <taxon>Saccharomyces</taxon>
    </lineage>
</organism>
<evidence type="ECO:0000313" key="3">
    <source>
        <dbReference type="EMBL" id="QID83509.1"/>
    </source>
</evidence>
<dbReference type="PANTHER" id="PTHR13490">
    <property type="entry name" value="MITOCHONDRIAL 28S RIBOSOMAL PROTEIN S28"/>
    <property type="match status" value="1"/>
</dbReference>